<dbReference type="GeneID" id="92368007"/>
<dbReference type="Gene3D" id="1.10.245.10">
    <property type="entry name" value="SWIB/MDM2 domain"/>
    <property type="match status" value="1"/>
</dbReference>
<sequence>MSKLPEYVKEFAEELYNQYESLLDYERLLDETIIQQKYSLSDVWLTLMDDKSIRCYRKKLRVHVFNTFTNQKAQDIELESFNMNNDWTSKNPPSWTLKIQGTILQNESISPRFTSLFSRIVVNLSENETIIWDKKTSPLPECDGLEIHRIGGEEKNIDIYFFIDYRIPHYSLSNILEDFMGTSISSLPNIIKRLWQYIEINGLHSIQQHPTSIKLDSLLKNIFGEDIDIIQLSDIPDLLKKHLFPPKPVHVSHHLTLKGDWIDNESTYDFTVDLTEHVPGDINLWLPNISTRIQGNSDFIGIHKSLEELYHKNQTIVSKIYHSCNKRNFYLGFANKPIDFIHSLLTTKHFQLYGSNAINNILSDPNALYEYQIADKYAEYYRQPWVPKAVQKYLFAKNRNFDDRVNKTITSVSAYEKHKRRQTIPHDQHPSSFK</sequence>
<evidence type="ECO:0000313" key="3">
    <source>
        <dbReference type="Proteomes" id="UP000186804"/>
    </source>
</evidence>
<dbReference type="CDD" id="cd10568">
    <property type="entry name" value="SWIB_like"/>
    <property type="match status" value="1"/>
</dbReference>
<dbReference type="Pfam" id="PF02201">
    <property type="entry name" value="SWIB"/>
    <property type="match status" value="1"/>
</dbReference>
<dbReference type="InterPro" id="IPR003121">
    <property type="entry name" value="SWIB_MDM2_domain"/>
</dbReference>
<evidence type="ECO:0000259" key="1">
    <source>
        <dbReference type="PROSITE" id="PS51925"/>
    </source>
</evidence>
<protein>
    <submittedName>
        <fullName evidence="2">SWIB MDM2 domain-containing protein</fullName>
    </submittedName>
</protein>
<proteinExistence type="predicted"/>
<dbReference type="SMART" id="SM00151">
    <property type="entry name" value="SWIB"/>
    <property type="match status" value="1"/>
</dbReference>
<dbReference type="VEuPathDB" id="CryptoDB:cand_038230"/>
<reference evidence="2 3" key="1">
    <citation type="submission" date="2016-10" db="EMBL/GenBank/DDBJ databases">
        <title>Reductive evolution of mitochondrial metabolism and differential evolution of invasion-related proteins in Cryptosporidium.</title>
        <authorList>
            <person name="Liu S."/>
            <person name="Roellig D.M."/>
            <person name="Guo Y."/>
            <person name="Li N."/>
            <person name="Frace M.A."/>
            <person name="Tang K."/>
            <person name="Zhang L."/>
            <person name="Feng Y."/>
            <person name="Xiao L."/>
        </authorList>
    </citation>
    <scope>NUCLEOTIDE SEQUENCE [LARGE SCALE GENOMIC DNA]</scope>
    <source>
        <strain evidence="2">30847</strain>
    </source>
</reference>
<dbReference type="PANTHER" id="PTHR13844">
    <property type="entry name" value="SWI/SNF-RELATED MATRIX-ASSOCIATED ACTIN-DEPENDENT REGULATOR OF CHROMATIN SUBFAMILY D"/>
    <property type="match status" value="1"/>
</dbReference>
<organism evidence="2 3">
    <name type="scientific">Cryptosporidium andersoni</name>
    <dbReference type="NCBI Taxonomy" id="117008"/>
    <lineage>
        <taxon>Eukaryota</taxon>
        <taxon>Sar</taxon>
        <taxon>Alveolata</taxon>
        <taxon>Apicomplexa</taxon>
        <taxon>Conoidasida</taxon>
        <taxon>Coccidia</taxon>
        <taxon>Eucoccidiorida</taxon>
        <taxon>Eimeriorina</taxon>
        <taxon>Cryptosporidiidae</taxon>
        <taxon>Cryptosporidium</taxon>
    </lineage>
</organism>
<dbReference type="EMBL" id="LRBS01000016">
    <property type="protein sequence ID" value="OII77908.1"/>
    <property type="molecule type" value="Genomic_DNA"/>
</dbReference>
<dbReference type="InterPro" id="IPR019835">
    <property type="entry name" value="SWIB_domain"/>
</dbReference>
<dbReference type="PROSITE" id="PS51925">
    <property type="entry name" value="SWIB_MDM2"/>
    <property type="match status" value="1"/>
</dbReference>
<keyword evidence="3" id="KW-1185">Reference proteome</keyword>
<gene>
    <name evidence="2" type="ORF">cand_038230</name>
</gene>
<dbReference type="SUPFAM" id="SSF47592">
    <property type="entry name" value="SWIB/MDM2 domain"/>
    <property type="match status" value="1"/>
</dbReference>
<comment type="caution">
    <text evidence="2">The sequence shown here is derived from an EMBL/GenBank/DDBJ whole genome shotgun (WGS) entry which is preliminary data.</text>
</comment>
<dbReference type="OrthoDB" id="10263741at2759"/>
<dbReference type="RefSeq" id="XP_067069754.1">
    <property type="nucleotide sequence ID" value="XM_067214046.1"/>
</dbReference>
<evidence type="ECO:0000313" key="2">
    <source>
        <dbReference type="EMBL" id="OII77908.1"/>
    </source>
</evidence>
<name>A0A1J4MXU9_9CRYT</name>
<feature type="domain" description="DM2" evidence="1">
    <location>
        <begin position="165"/>
        <end position="245"/>
    </location>
</feature>
<dbReference type="AlphaFoldDB" id="A0A1J4MXU9"/>
<dbReference type="Proteomes" id="UP000186804">
    <property type="component" value="Unassembled WGS sequence"/>
</dbReference>
<accession>A0A1J4MXU9</accession>
<dbReference type="InterPro" id="IPR036885">
    <property type="entry name" value="SWIB_MDM2_dom_sf"/>
</dbReference>